<name>A0A6B0TVY6_9RHOB</name>
<evidence type="ECO:0000259" key="1">
    <source>
        <dbReference type="Pfam" id="PF01408"/>
    </source>
</evidence>
<dbReference type="Gene3D" id="3.40.50.720">
    <property type="entry name" value="NAD(P)-binding Rossmann-like Domain"/>
    <property type="match status" value="1"/>
</dbReference>
<accession>A0A6B0TVY6</accession>
<dbReference type="PANTHER" id="PTHR43377:SF1">
    <property type="entry name" value="BILIVERDIN REDUCTASE A"/>
    <property type="match status" value="1"/>
</dbReference>
<dbReference type="RefSeq" id="WP_160853380.1">
    <property type="nucleotide sequence ID" value="NZ_WUWG01000003.1"/>
</dbReference>
<evidence type="ECO:0000313" key="3">
    <source>
        <dbReference type="EMBL" id="MXU65153.1"/>
    </source>
</evidence>
<dbReference type="InterPro" id="IPR000683">
    <property type="entry name" value="Gfo/Idh/MocA-like_OxRdtase_N"/>
</dbReference>
<dbReference type="InterPro" id="IPR051450">
    <property type="entry name" value="Gfo/Idh/MocA_Oxidoreductases"/>
</dbReference>
<dbReference type="Pfam" id="PF22725">
    <property type="entry name" value="GFO_IDH_MocA_C3"/>
    <property type="match status" value="1"/>
</dbReference>
<dbReference type="SUPFAM" id="SSF55347">
    <property type="entry name" value="Glyceraldehyde-3-phosphate dehydrogenase-like, C-terminal domain"/>
    <property type="match status" value="1"/>
</dbReference>
<dbReference type="AlphaFoldDB" id="A0A6B0TVY6"/>
<protein>
    <submittedName>
        <fullName evidence="3">Gfo/Idh/MocA family oxidoreductase</fullName>
    </submittedName>
</protein>
<dbReference type="Proteomes" id="UP000436016">
    <property type="component" value="Unassembled WGS sequence"/>
</dbReference>
<dbReference type="PANTHER" id="PTHR43377">
    <property type="entry name" value="BILIVERDIN REDUCTASE A"/>
    <property type="match status" value="1"/>
</dbReference>
<comment type="caution">
    <text evidence="3">The sequence shown here is derived from an EMBL/GenBank/DDBJ whole genome shotgun (WGS) entry which is preliminary data.</text>
</comment>
<feature type="domain" description="Gfo/Idh/MocA-like oxidoreductase N-terminal" evidence="1">
    <location>
        <begin position="4"/>
        <end position="121"/>
    </location>
</feature>
<dbReference type="Gene3D" id="3.30.360.10">
    <property type="entry name" value="Dihydrodipicolinate Reductase, domain 2"/>
    <property type="match status" value="1"/>
</dbReference>
<dbReference type="SUPFAM" id="SSF51735">
    <property type="entry name" value="NAD(P)-binding Rossmann-fold domains"/>
    <property type="match status" value="1"/>
</dbReference>
<gene>
    <name evidence="3" type="ORF">GSH16_06815</name>
</gene>
<dbReference type="GO" id="GO:0000166">
    <property type="term" value="F:nucleotide binding"/>
    <property type="evidence" value="ECO:0007669"/>
    <property type="project" value="InterPro"/>
</dbReference>
<feature type="domain" description="GFO/IDH/MocA-like oxidoreductase" evidence="2">
    <location>
        <begin position="132"/>
        <end position="267"/>
    </location>
</feature>
<reference evidence="3 4" key="1">
    <citation type="submission" date="2019-12" db="EMBL/GenBank/DDBJ databases">
        <title>Strain KN286 was isolated from seawater, which was collected from Caroline Seamount in the tropical western Pacific.</title>
        <authorList>
            <person name="Wang Q."/>
        </authorList>
    </citation>
    <scope>NUCLEOTIDE SEQUENCE [LARGE SCALE GENOMIC DNA]</scope>
    <source>
        <strain evidence="3 4">KN286</strain>
    </source>
</reference>
<proteinExistence type="predicted"/>
<dbReference type="Pfam" id="PF01408">
    <property type="entry name" value="GFO_IDH_MocA"/>
    <property type="match status" value="1"/>
</dbReference>
<organism evidence="3 4">
    <name type="scientific">Oceanomicrobium pacificus</name>
    <dbReference type="NCBI Taxonomy" id="2692916"/>
    <lineage>
        <taxon>Bacteria</taxon>
        <taxon>Pseudomonadati</taxon>
        <taxon>Pseudomonadota</taxon>
        <taxon>Alphaproteobacteria</taxon>
        <taxon>Rhodobacterales</taxon>
        <taxon>Paracoccaceae</taxon>
        <taxon>Oceanomicrobium</taxon>
    </lineage>
</organism>
<sequence length="350" mass="37244">MTARIGIVGTGWWANFNHIPTINETDGAEVVAICDLDADRLAQVGDKWGISARYTDVAAMLAAEALDGVMISTPHVAHTGPAIAALQAGCHVLVEKPMATTEADGRAIAAAAARAGREVLVPCGMNFTPFSRTAAQMVRDGRIGEVRHAVCQMGSALEDLFAGQPMLETADHMFRPPASTWADPEKAGGYGWGQMSHALSWLVYVADLRFESIYCAFGRSPTGVDYYDAAVGRATNGATVSFSGASTVPKHVGMHMDMRIYGTEGCLFFDNERARLELRRLDGKDELVEIAQQEAEYDGTLPVRVFAALCAGEDVKNAADAENGARVTEALHAFYRSADSGEVALIGGAA</sequence>
<dbReference type="InterPro" id="IPR055170">
    <property type="entry name" value="GFO_IDH_MocA-like_dom"/>
</dbReference>
<dbReference type="EMBL" id="WUWG01000003">
    <property type="protein sequence ID" value="MXU65153.1"/>
    <property type="molecule type" value="Genomic_DNA"/>
</dbReference>
<keyword evidence="4" id="KW-1185">Reference proteome</keyword>
<evidence type="ECO:0000313" key="4">
    <source>
        <dbReference type="Proteomes" id="UP000436016"/>
    </source>
</evidence>
<evidence type="ECO:0000259" key="2">
    <source>
        <dbReference type="Pfam" id="PF22725"/>
    </source>
</evidence>
<dbReference type="InterPro" id="IPR036291">
    <property type="entry name" value="NAD(P)-bd_dom_sf"/>
</dbReference>